<organism evidence="1">
    <name type="scientific">Trypanosoma congolense (strain IL3000)</name>
    <dbReference type="NCBI Taxonomy" id="1068625"/>
    <lineage>
        <taxon>Eukaryota</taxon>
        <taxon>Discoba</taxon>
        <taxon>Euglenozoa</taxon>
        <taxon>Kinetoplastea</taxon>
        <taxon>Metakinetoplastina</taxon>
        <taxon>Trypanosomatida</taxon>
        <taxon>Trypanosomatidae</taxon>
        <taxon>Trypanosoma</taxon>
        <taxon>Nannomonas</taxon>
    </lineage>
</organism>
<reference evidence="1" key="1">
    <citation type="journal article" date="2012" name="Proc. Natl. Acad. Sci. U.S.A.">
        <title>Antigenic diversity is generated by distinct evolutionary mechanisms in African trypanosome species.</title>
        <authorList>
            <person name="Jackson A.P."/>
            <person name="Berry A."/>
            <person name="Aslett M."/>
            <person name="Allison H.C."/>
            <person name="Burton P."/>
            <person name="Vavrova-Anderson J."/>
            <person name="Brown R."/>
            <person name="Browne H."/>
            <person name="Corton N."/>
            <person name="Hauser H."/>
            <person name="Gamble J."/>
            <person name="Gilderthorp R."/>
            <person name="Marcello L."/>
            <person name="McQuillan J."/>
            <person name="Otto T.D."/>
            <person name="Quail M.A."/>
            <person name="Sanders M.J."/>
            <person name="van Tonder A."/>
            <person name="Ginger M.L."/>
            <person name="Field M.C."/>
            <person name="Barry J.D."/>
            <person name="Hertz-Fowler C."/>
            <person name="Berriman M."/>
        </authorList>
    </citation>
    <scope>NUCLEOTIDE SEQUENCE</scope>
    <source>
        <strain evidence="1">IL3000</strain>
    </source>
</reference>
<evidence type="ECO:0000313" key="1">
    <source>
        <dbReference type="EMBL" id="CCC90746.1"/>
    </source>
</evidence>
<gene>
    <name evidence="1" type="ORF">TCIL3000_5_5080</name>
</gene>
<dbReference type="AlphaFoldDB" id="G0UM82"/>
<sequence>MADIKPRELHQTLRHRLPQKDRQLAPRYVNVTFHFMGHKRAKILPDNAVPYPFIFLLELSLYIRRHAVFQRLAFKGLDNEVSCLFLHVLCHICIDVELMVFGHAGGSPKKRRPASKLSAPSSTRVCTPRNKYCCRPLNYFWFASLESEAPAVWVRAKGEVHITSKPEKKKK</sequence>
<dbReference type="EMBL" id="HE575318">
    <property type="protein sequence ID" value="CCC90746.1"/>
    <property type="molecule type" value="Genomic_DNA"/>
</dbReference>
<protein>
    <submittedName>
        <fullName evidence="1">Uncharacterized protein</fullName>
    </submittedName>
</protein>
<accession>G0UM82</accession>
<proteinExistence type="predicted"/>
<dbReference type="VEuPathDB" id="TriTrypDB:TcIL3000_5_5080"/>
<name>G0UM82_TRYCI</name>